<protein>
    <submittedName>
        <fullName evidence="1">Uncharacterized protein</fullName>
    </submittedName>
</protein>
<evidence type="ECO:0000313" key="2">
    <source>
        <dbReference type="EMBL" id="CAL1137012.1"/>
    </source>
</evidence>
<evidence type="ECO:0000313" key="3">
    <source>
        <dbReference type="Proteomes" id="UP001152797"/>
    </source>
</evidence>
<dbReference type="EMBL" id="CAMXCT010000824">
    <property type="protein sequence ID" value="CAI3983637.1"/>
    <property type="molecule type" value="Genomic_DNA"/>
</dbReference>
<keyword evidence="3" id="KW-1185">Reference proteome</keyword>
<reference evidence="1" key="1">
    <citation type="submission" date="2022-10" db="EMBL/GenBank/DDBJ databases">
        <authorList>
            <person name="Chen Y."/>
            <person name="Dougan E. K."/>
            <person name="Chan C."/>
            <person name="Rhodes N."/>
            <person name="Thang M."/>
        </authorList>
    </citation>
    <scope>NUCLEOTIDE SEQUENCE</scope>
</reference>
<dbReference type="EMBL" id="CAMXCT030000824">
    <property type="protein sequence ID" value="CAL4770949.1"/>
    <property type="molecule type" value="Genomic_DNA"/>
</dbReference>
<comment type="caution">
    <text evidence="1">The sequence shown here is derived from an EMBL/GenBank/DDBJ whole genome shotgun (WGS) entry which is preliminary data.</text>
</comment>
<evidence type="ECO:0000313" key="1">
    <source>
        <dbReference type="EMBL" id="CAI3983637.1"/>
    </source>
</evidence>
<organism evidence="1">
    <name type="scientific">Cladocopium goreaui</name>
    <dbReference type="NCBI Taxonomy" id="2562237"/>
    <lineage>
        <taxon>Eukaryota</taxon>
        <taxon>Sar</taxon>
        <taxon>Alveolata</taxon>
        <taxon>Dinophyceae</taxon>
        <taxon>Suessiales</taxon>
        <taxon>Symbiodiniaceae</taxon>
        <taxon>Cladocopium</taxon>
    </lineage>
</organism>
<gene>
    <name evidence="1" type="ORF">C1SCF055_LOCUS11234</name>
</gene>
<accession>A0A9P1C2Q6</accession>
<proteinExistence type="predicted"/>
<dbReference type="AlphaFoldDB" id="A0A9P1C2Q6"/>
<feature type="non-terminal residue" evidence="1">
    <location>
        <position position="1"/>
    </location>
</feature>
<dbReference type="EMBL" id="CAMXCT020000824">
    <property type="protein sequence ID" value="CAL1137012.1"/>
    <property type="molecule type" value="Genomic_DNA"/>
</dbReference>
<feature type="non-terminal residue" evidence="1">
    <location>
        <position position="337"/>
    </location>
</feature>
<name>A0A9P1C2Q6_9DINO</name>
<dbReference type="Proteomes" id="UP001152797">
    <property type="component" value="Unassembled WGS sequence"/>
</dbReference>
<sequence>VEMTEAELQAELGWTSGTVDIALQVLARKKREGMSVAELEAEMRWTDSVAGFWRLFEGSGKTSGTNSCELKEEKKRTREETQARLIEVAQAVAQEAGQQLNGTKSGTAEARWFLHLAGAGANLDGFYYRSDETEMNSRPVHLAGKVVDLLAQNPLEKASPSALLMGLEVHYEDGQGLKRRRSAATHASICCKLEDHEDWPVYELNVERCPHDTGLTETGISFVGQFRVVDVGPLMRGPDGAKDLREVLTTEGPTIRLWESHAALEICPGNTLTIDAVQAKLWRFGRKFAVLWARPLERDILHRMKKRGWDFVIGMPQDGVLSTAFLLLLLALLASPS</sequence>
<reference evidence="2" key="2">
    <citation type="submission" date="2024-04" db="EMBL/GenBank/DDBJ databases">
        <authorList>
            <person name="Chen Y."/>
            <person name="Shah S."/>
            <person name="Dougan E. K."/>
            <person name="Thang M."/>
            <person name="Chan C."/>
        </authorList>
    </citation>
    <scope>NUCLEOTIDE SEQUENCE [LARGE SCALE GENOMIC DNA]</scope>
</reference>